<comment type="caution">
    <text evidence="1">The sequence shown here is derived from an EMBL/GenBank/DDBJ whole genome shotgun (WGS) entry which is preliminary data.</text>
</comment>
<evidence type="ECO:0000313" key="1">
    <source>
        <dbReference type="EMBL" id="OGL45698.1"/>
    </source>
</evidence>
<gene>
    <name evidence="1" type="ORF">A2W05_05630</name>
</gene>
<reference evidence="1 2" key="1">
    <citation type="journal article" date="2016" name="Nat. Commun.">
        <title>Thousands of microbial genomes shed light on interconnected biogeochemical processes in an aquifer system.</title>
        <authorList>
            <person name="Anantharaman K."/>
            <person name="Brown C.T."/>
            <person name="Hug L.A."/>
            <person name="Sharon I."/>
            <person name="Castelle C.J."/>
            <person name="Probst A.J."/>
            <person name="Thomas B.C."/>
            <person name="Singh A."/>
            <person name="Wilkins M.J."/>
            <person name="Karaoz U."/>
            <person name="Brodie E.L."/>
            <person name="Williams K.H."/>
            <person name="Hubbard S.S."/>
            <person name="Banfield J.F."/>
        </authorList>
    </citation>
    <scope>NUCLEOTIDE SEQUENCE [LARGE SCALE GENOMIC DNA]</scope>
</reference>
<organism evidence="1 2">
    <name type="scientific">Candidatus Schekmanbacteria bacterium RBG_16_38_10</name>
    <dbReference type="NCBI Taxonomy" id="1817879"/>
    <lineage>
        <taxon>Bacteria</taxon>
        <taxon>Candidatus Schekmaniibacteriota</taxon>
    </lineage>
</organism>
<sequence>MIKKRILNPERVRHIKGGFSFIPHRFLSDGFLVSLSQKEILLYFFLILVSDRNGISFYSYDCICSLLQFSLDDYLEARHGLIEKDLIAFDGTLFQVLELPKDTLKISIPKNDPATIMKTIRQSFNEDET</sequence>
<evidence type="ECO:0000313" key="2">
    <source>
        <dbReference type="Proteomes" id="UP000178797"/>
    </source>
</evidence>
<dbReference type="Proteomes" id="UP000178797">
    <property type="component" value="Unassembled WGS sequence"/>
</dbReference>
<name>A0A1F7RXA3_9BACT</name>
<dbReference type="Pfam" id="PF13730">
    <property type="entry name" value="HTH_36"/>
    <property type="match status" value="1"/>
</dbReference>
<dbReference type="EMBL" id="MGDE01000120">
    <property type="protein sequence ID" value="OGL45698.1"/>
    <property type="molecule type" value="Genomic_DNA"/>
</dbReference>
<accession>A0A1F7RXA3</accession>
<proteinExistence type="predicted"/>
<dbReference type="AlphaFoldDB" id="A0A1F7RXA3"/>
<protein>
    <submittedName>
        <fullName evidence="1">Uncharacterized protein</fullName>
    </submittedName>
</protein>